<gene>
    <name evidence="2" type="ORF">AVDCRST_MAG84-2292</name>
</gene>
<feature type="compositionally biased region" description="Basic and acidic residues" evidence="1">
    <location>
        <begin position="24"/>
        <end position="40"/>
    </location>
</feature>
<name>A0A6J4LVV7_9CYAN</name>
<reference evidence="2" key="1">
    <citation type="submission" date="2020-02" db="EMBL/GenBank/DDBJ databases">
        <authorList>
            <person name="Meier V. D."/>
        </authorList>
    </citation>
    <scope>NUCLEOTIDE SEQUENCE</scope>
    <source>
        <strain evidence="2">AVDCRST_MAG84</strain>
    </source>
</reference>
<sequence length="40" mass="4222">MFLMATVNVGRGGELSVARPPRPRHSEFKGAAGKKADQPG</sequence>
<organism evidence="2">
    <name type="scientific">uncultured Microcoleus sp</name>
    <dbReference type="NCBI Taxonomy" id="259945"/>
    <lineage>
        <taxon>Bacteria</taxon>
        <taxon>Bacillati</taxon>
        <taxon>Cyanobacteriota</taxon>
        <taxon>Cyanophyceae</taxon>
        <taxon>Oscillatoriophycideae</taxon>
        <taxon>Oscillatoriales</taxon>
        <taxon>Microcoleaceae</taxon>
        <taxon>Microcoleus</taxon>
        <taxon>environmental samples</taxon>
    </lineage>
</organism>
<protein>
    <submittedName>
        <fullName evidence="2">Uncharacterized protein</fullName>
    </submittedName>
</protein>
<evidence type="ECO:0000313" key="2">
    <source>
        <dbReference type="EMBL" id="CAA9339542.1"/>
    </source>
</evidence>
<accession>A0A6J4LVV7</accession>
<dbReference type="AlphaFoldDB" id="A0A6J4LVV7"/>
<dbReference type="EMBL" id="CADCTZ010000395">
    <property type="protein sequence ID" value="CAA9339542.1"/>
    <property type="molecule type" value="Genomic_DNA"/>
</dbReference>
<proteinExistence type="predicted"/>
<evidence type="ECO:0000256" key="1">
    <source>
        <dbReference type="SAM" id="MobiDB-lite"/>
    </source>
</evidence>
<feature type="region of interest" description="Disordered" evidence="1">
    <location>
        <begin position="10"/>
        <end position="40"/>
    </location>
</feature>